<dbReference type="RefSeq" id="WP_353714005.1">
    <property type="nucleotide sequence ID" value="NZ_CP159307.1"/>
</dbReference>
<reference evidence="7" key="1">
    <citation type="submission" date="2024-06" db="EMBL/GenBank/DDBJ databases">
        <title>A Novel Isolate, Dehalogenimonas sp. Strain 4OHTPN, Dechlorinates Aromatic 4 Hydroxy chlorothalonil by a Novel Reductive Dehalogenase.</title>
        <authorList>
            <person name="Liu G."/>
        </authorList>
    </citation>
    <scope>NUCLEOTIDE SEQUENCE</scope>
    <source>
        <strain evidence="7">4OHTPN</strain>
    </source>
</reference>
<keyword evidence="3 6" id="KW-0436">Ligase</keyword>
<dbReference type="Pfam" id="PF01268">
    <property type="entry name" value="FTHFS"/>
    <property type="match status" value="1"/>
</dbReference>
<keyword evidence="2 6" id="KW-0554">One-carbon metabolism</keyword>
<dbReference type="GO" id="GO:0005524">
    <property type="term" value="F:ATP binding"/>
    <property type="evidence" value="ECO:0007669"/>
    <property type="project" value="UniProtKB-UniRule"/>
</dbReference>
<dbReference type="GO" id="GO:0004329">
    <property type="term" value="F:formate-tetrahydrofolate ligase activity"/>
    <property type="evidence" value="ECO:0007669"/>
    <property type="project" value="UniProtKB-UniRule"/>
</dbReference>
<comment type="catalytic activity">
    <reaction evidence="6">
        <text>(6S)-5,6,7,8-tetrahydrofolate + formate + ATP = (6R)-10-formyltetrahydrofolate + ADP + phosphate</text>
        <dbReference type="Rhea" id="RHEA:20221"/>
        <dbReference type="ChEBI" id="CHEBI:15740"/>
        <dbReference type="ChEBI" id="CHEBI:30616"/>
        <dbReference type="ChEBI" id="CHEBI:43474"/>
        <dbReference type="ChEBI" id="CHEBI:57453"/>
        <dbReference type="ChEBI" id="CHEBI:195366"/>
        <dbReference type="ChEBI" id="CHEBI:456216"/>
        <dbReference type="EC" id="6.3.4.3"/>
    </reaction>
</comment>
<evidence type="ECO:0000256" key="3">
    <source>
        <dbReference type="ARBA" id="ARBA00022598"/>
    </source>
</evidence>
<dbReference type="NCBIfam" id="NF010032">
    <property type="entry name" value="PRK13507.1"/>
    <property type="match status" value="1"/>
</dbReference>
<dbReference type="Gene3D" id="3.30.1510.10">
    <property type="entry name" value="Domain 2, N(10)-formyltetrahydrofolate synthetase"/>
    <property type="match status" value="1"/>
</dbReference>
<evidence type="ECO:0000256" key="4">
    <source>
        <dbReference type="ARBA" id="ARBA00022741"/>
    </source>
</evidence>
<accession>A0AAU8G791</accession>
<evidence type="ECO:0000256" key="6">
    <source>
        <dbReference type="HAMAP-Rule" id="MF_01543"/>
    </source>
</evidence>
<organism evidence="7">
    <name type="scientific">Dehalogenimonas sp. 4OHTPN</name>
    <dbReference type="NCBI Taxonomy" id="3166643"/>
    <lineage>
        <taxon>Bacteria</taxon>
        <taxon>Bacillati</taxon>
        <taxon>Chloroflexota</taxon>
        <taxon>Dehalococcoidia</taxon>
        <taxon>Dehalococcoidales</taxon>
        <taxon>Dehalococcoidaceae</taxon>
        <taxon>Dehalogenimonas</taxon>
    </lineage>
</organism>
<dbReference type="HAMAP" id="MF_01543">
    <property type="entry name" value="FTHFS"/>
    <property type="match status" value="1"/>
</dbReference>
<comment type="similarity">
    <text evidence="6">Belongs to the formate--tetrahydrofolate ligase family.</text>
</comment>
<dbReference type="PROSITE" id="PS00721">
    <property type="entry name" value="FTHFS_1"/>
    <property type="match status" value="1"/>
</dbReference>
<dbReference type="InterPro" id="IPR000559">
    <property type="entry name" value="Formate_THF_ligase"/>
</dbReference>
<evidence type="ECO:0000256" key="5">
    <source>
        <dbReference type="ARBA" id="ARBA00022840"/>
    </source>
</evidence>
<keyword evidence="4 6" id="KW-0547">Nucleotide-binding</keyword>
<dbReference type="Gene3D" id="3.40.50.300">
    <property type="entry name" value="P-loop containing nucleotide triphosphate hydrolases"/>
    <property type="match status" value="1"/>
</dbReference>
<dbReference type="EC" id="6.3.4.3" evidence="6"/>
<dbReference type="GO" id="GO:0035999">
    <property type="term" value="P:tetrahydrofolate interconversion"/>
    <property type="evidence" value="ECO:0007669"/>
    <property type="project" value="UniProtKB-UniRule"/>
</dbReference>
<comment type="pathway">
    <text evidence="1 6">One-carbon metabolism; tetrahydrofolate interconversion.</text>
</comment>
<keyword evidence="5 6" id="KW-0067">ATP-binding</keyword>
<gene>
    <name evidence="6" type="primary">fhs</name>
    <name evidence="7" type="ORF">ABV300_06080</name>
</gene>
<sequence>MLDPTKLADWRIAEEAERTMKSVSRLAADWGILDAELLPYGHHLGKVDYAAVLERLKDRPNGKYIDVTAITPTPLGEGKSTTTMGLVQGLAKRKGRVSGAIRQPSGGPTFNIKGSAAGGGLSQCIPLTPFSLGLTGDIDAVTNAHNLAMVAVTARLQHEAINTDEFLAKRGLHRLNIDPTNVTMRWVIDFCAQSLRDTIIGLGGKTDGFMMRSGFAISVSSEVMAILAVFTSLRDLRERIGRIVVAYDRQGKPVTTRDLEVDGAMTAWLVRASNPNLLQTMEGQPVMVHAGPFANIAVGQSSIVADQVALKLSDYHVTESGFGADIGFEKFWNIKCRVSGLKPNCAVIVATVRALKMHGGGPKVVPGKPLDAAYTEPNPALVEKGIVNLLAHIETVKKSGINPVVCVNHFHTDSPEEIAIVRRAAETAGARAAVSQHWLKGGEGSLELADAVIDACEELSDFKLLYEDSLPVRARIEKIAHEVYGADGVSYTPEAKARAEVIEADPSMQRFATCMVKTHLSLSHDPGLKGRPSGWILPIRDILVYNGAGFIVPVAGDIKLMPGTSSDPAFRRIDVDVETGKVKGLF</sequence>
<name>A0AAU8G791_9CHLR</name>
<evidence type="ECO:0000256" key="2">
    <source>
        <dbReference type="ARBA" id="ARBA00022563"/>
    </source>
</evidence>
<dbReference type="InterPro" id="IPR027417">
    <property type="entry name" value="P-loop_NTPase"/>
</dbReference>
<proteinExistence type="inferred from homology"/>
<feature type="binding site" evidence="6">
    <location>
        <begin position="73"/>
        <end position="80"/>
    </location>
    <ligand>
        <name>ATP</name>
        <dbReference type="ChEBI" id="CHEBI:30616"/>
    </ligand>
</feature>
<protein>
    <recommendedName>
        <fullName evidence="6">Formate--tetrahydrofolate ligase</fullName>
        <ecNumber evidence="6">6.3.4.3</ecNumber>
    </recommendedName>
    <alternativeName>
        <fullName evidence="6">Formyltetrahydrofolate synthetase</fullName>
        <shortName evidence="6">FHS</shortName>
        <shortName evidence="6">FTHFS</shortName>
    </alternativeName>
</protein>
<evidence type="ECO:0000313" key="7">
    <source>
        <dbReference type="EMBL" id="XCH32733.1"/>
    </source>
</evidence>
<dbReference type="PROSITE" id="PS00722">
    <property type="entry name" value="FTHFS_2"/>
    <property type="match status" value="1"/>
</dbReference>
<dbReference type="Gene3D" id="3.10.410.10">
    <property type="entry name" value="Formyltetrahydrofolate synthetase, domain 3"/>
    <property type="match status" value="1"/>
</dbReference>
<dbReference type="AlphaFoldDB" id="A0AAU8G791"/>
<dbReference type="SUPFAM" id="SSF52540">
    <property type="entry name" value="P-loop containing nucleoside triphosphate hydrolases"/>
    <property type="match status" value="1"/>
</dbReference>
<dbReference type="InterPro" id="IPR020628">
    <property type="entry name" value="Formate_THF_ligase_CS"/>
</dbReference>
<dbReference type="CDD" id="cd00477">
    <property type="entry name" value="FTHFS"/>
    <property type="match status" value="1"/>
</dbReference>
<evidence type="ECO:0000256" key="1">
    <source>
        <dbReference type="ARBA" id="ARBA00004777"/>
    </source>
</evidence>
<dbReference type="EMBL" id="CP159307">
    <property type="protein sequence ID" value="XCH32733.1"/>
    <property type="molecule type" value="Genomic_DNA"/>
</dbReference>